<comment type="caution">
    <text evidence="16">The sequence shown here is derived from an EMBL/GenBank/DDBJ whole genome shotgun (WGS) entry which is preliminary data.</text>
</comment>
<evidence type="ECO:0000256" key="8">
    <source>
        <dbReference type="ARBA" id="ARBA00023186"/>
    </source>
</evidence>
<feature type="transmembrane region" description="Helical" evidence="14">
    <location>
        <begin position="12"/>
        <end position="31"/>
    </location>
</feature>
<sequence>MLTKFRSHLDSWFVRALFFLLVIAFAVWGVGDVIRLVGTDSSVASVAGRKLDAPTVQRAFQRQLQATERQLGDKAPPNAALRRQIALQTVEILITQTAMNVAAENLGVVVPDAALRQAIYAIPAFQGPAGSFDRRQFEMVLQKNGLDEGQFFDMVRGDLREQEILGALRSGVAPPEMLVRALFTFQDQTRVADAVELPFNAAPPPPAPTDAELQRYWENHPSDFSAPEYRRIKAVVLSPETIAKSITIPEDELRLAYDQRKAEFSKPESRAIEVVVARSEAAANKLATAWRGGASWAEMDKAAQQAGESTLALDAATPAQIPVPELAKAIFAAAPGVITGPIKTDLAWYVVRVNKINPPSSQDFAAVKEQLRADLARQKAAEQIDDRATKLEDALAGSGGLDEIPSDLGAIGVAGTLDAEGATPEGQPAPLPGPEAVDKALIAAAFQMKKGDPPHVTEVDLPGAEGAPAGRAYFAVSVADVIPPVVKPFAEVKPEVTRAWIEAAQRHAQEVAAAGLLTAVKGGESLADAALKAGLRVRRLPPVKRNAGAEGVPASLIAPLFAIQKGEPTMVETKDSFVVAVLAEINDSDAKTMPLDYGKIRDVLTQRIGNDIEQIYVNAVRERGHPRVNEALLDQIAAP</sequence>
<reference evidence="16" key="1">
    <citation type="journal article" date="2020" name="mSystems">
        <title>Genome- and Community-Level Interaction Insights into Carbon Utilization and Element Cycling Functions of Hydrothermarchaeota in Hydrothermal Sediment.</title>
        <authorList>
            <person name="Zhou Z."/>
            <person name="Liu Y."/>
            <person name="Xu W."/>
            <person name="Pan J."/>
            <person name="Luo Z.H."/>
            <person name="Li M."/>
        </authorList>
    </citation>
    <scope>NUCLEOTIDE SEQUENCE</scope>
    <source>
        <strain evidence="16">SpSt-997</strain>
    </source>
</reference>
<dbReference type="Pfam" id="PF13145">
    <property type="entry name" value="Rotamase_2"/>
    <property type="match status" value="1"/>
</dbReference>
<dbReference type="InterPro" id="IPR046357">
    <property type="entry name" value="PPIase_dom_sf"/>
</dbReference>
<keyword evidence="3" id="KW-1003">Cell membrane</keyword>
<protein>
    <recommendedName>
        <fullName evidence="2">Parvulin-like PPIase</fullName>
    </recommendedName>
    <alternativeName>
        <fullName evidence="9">Peptidyl-prolyl cis-trans isomerase plp</fullName>
    </alternativeName>
    <alternativeName>
        <fullName evidence="12">Periplasmic chaperone PpiD</fullName>
    </alternativeName>
    <alternativeName>
        <fullName evidence="13">Periplasmic folding chaperone</fullName>
    </alternativeName>
    <alternativeName>
        <fullName evidence="10">Rotamase plp</fullName>
    </alternativeName>
</protein>
<dbReference type="InterPro" id="IPR052029">
    <property type="entry name" value="PpiD_chaperone"/>
</dbReference>
<keyword evidence="5 14" id="KW-0812">Transmembrane</keyword>
<comment type="subcellular location">
    <subcellularLocation>
        <location evidence="1">Cell inner membrane</location>
        <topology evidence="1">Single-pass type II membrane protein</topology>
        <orientation evidence="1">Periplasmic side</orientation>
    </subcellularLocation>
</comment>
<evidence type="ECO:0000256" key="10">
    <source>
        <dbReference type="ARBA" id="ARBA00031484"/>
    </source>
</evidence>
<keyword evidence="8" id="KW-0143">Chaperone</keyword>
<dbReference type="GO" id="GO:0003755">
    <property type="term" value="F:peptidyl-prolyl cis-trans isomerase activity"/>
    <property type="evidence" value="ECO:0007669"/>
    <property type="project" value="InterPro"/>
</dbReference>
<evidence type="ECO:0000256" key="5">
    <source>
        <dbReference type="ARBA" id="ARBA00022692"/>
    </source>
</evidence>
<evidence type="ECO:0000256" key="11">
    <source>
        <dbReference type="ARBA" id="ARBA00038408"/>
    </source>
</evidence>
<comment type="similarity">
    <text evidence="11">Belongs to the PpiD chaperone family.</text>
</comment>
<accession>A0A8J4HDP2</accession>
<feature type="domain" description="PpiC" evidence="15">
    <location>
        <begin position="248"/>
        <end position="369"/>
    </location>
</feature>
<keyword evidence="6 14" id="KW-1133">Transmembrane helix</keyword>
<dbReference type="EMBL" id="DTQM01000256">
    <property type="protein sequence ID" value="HGC44209.1"/>
    <property type="molecule type" value="Genomic_DNA"/>
</dbReference>
<keyword evidence="4" id="KW-0997">Cell inner membrane</keyword>
<evidence type="ECO:0000256" key="4">
    <source>
        <dbReference type="ARBA" id="ARBA00022519"/>
    </source>
</evidence>
<dbReference type="Gene3D" id="1.10.4030.10">
    <property type="entry name" value="Porin chaperone SurA, peptide-binding domain"/>
    <property type="match status" value="1"/>
</dbReference>
<gene>
    <name evidence="16" type="ORF">ENY07_13470</name>
</gene>
<dbReference type="PANTHER" id="PTHR47529:SF1">
    <property type="entry name" value="PERIPLASMIC CHAPERONE PPID"/>
    <property type="match status" value="1"/>
</dbReference>
<dbReference type="SUPFAM" id="SSF109998">
    <property type="entry name" value="Triger factor/SurA peptide-binding domain-like"/>
    <property type="match status" value="1"/>
</dbReference>
<evidence type="ECO:0000256" key="2">
    <source>
        <dbReference type="ARBA" id="ARBA00018370"/>
    </source>
</evidence>
<proteinExistence type="inferred from homology"/>
<dbReference type="AlphaFoldDB" id="A0A8J4HDP2"/>
<evidence type="ECO:0000259" key="15">
    <source>
        <dbReference type="Pfam" id="PF13145"/>
    </source>
</evidence>
<dbReference type="Gene3D" id="3.10.50.40">
    <property type="match status" value="1"/>
</dbReference>
<evidence type="ECO:0000256" key="12">
    <source>
        <dbReference type="ARBA" id="ARBA00040743"/>
    </source>
</evidence>
<name>A0A8J4HDP2_9PROT</name>
<evidence type="ECO:0000313" key="16">
    <source>
        <dbReference type="EMBL" id="HGC44209.1"/>
    </source>
</evidence>
<keyword evidence="7 14" id="KW-0472">Membrane</keyword>
<dbReference type="PANTHER" id="PTHR47529">
    <property type="entry name" value="PEPTIDYL-PROLYL CIS-TRANS ISOMERASE D"/>
    <property type="match status" value="1"/>
</dbReference>
<dbReference type="SUPFAM" id="SSF54534">
    <property type="entry name" value="FKBP-like"/>
    <property type="match status" value="1"/>
</dbReference>
<dbReference type="InterPro" id="IPR027304">
    <property type="entry name" value="Trigger_fact/SurA_dom_sf"/>
</dbReference>
<evidence type="ECO:0000256" key="13">
    <source>
        <dbReference type="ARBA" id="ARBA00042775"/>
    </source>
</evidence>
<evidence type="ECO:0000256" key="7">
    <source>
        <dbReference type="ARBA" id="ARBA00023136"/>
    </source>
</evidence>
<evidence type="ECO:0000256" key="1">
    <source>
        <dbReference type="ARBA" id="ARBA00004382"/>
    </source>
</evidence>
<dbReference type="InterPro" id="IPR000297">
    <property type="entry name" value="PPIase_PpiC"/>
</dbReference>
<dbReference type="GO" id="GO:0005886">
    <property type="term" value="C:plasma membrane"/>
    <property type="evidence" value="ECO:0007669"/>
    <property type="project" value="UniProtKB-SubCell"/>
</dbReference>
<evidence type="ECO:0000256" key="6">
    <source>
        <dbReference type="ARBA" id="ARBA00022989"/>
    </source>
</evidence>
<evidence type="ECO:0000256" key="3">
    <source>
        <dbReference type="ARBA" id="ARBA00022475"/>
    </source>
</evidence>
<dbReference type="Pfam" id="PF13624">
    <property type="entry name" value="SurA_N_3"/>
    <property type="match status" value="1"/>
</dbReference>
<evidence type="ECO:0000256" key="14">
    <source>
        <dbReference type="SAM" id="Phobius"/>
    </source>
</evidence>
<organism evidence="16">
    <name type="scientific">Acidicaldus sp</name>
    <dbReference type="NCBI Taxonomy" id="1872105"/>
    <lineage>
        <taxon>Bacteria</taxon>
        <taxon>Pseudomonadati</taxon>
        <taxon>Pseudomonadota</taxon>
        <taxon>Alphaproteobacteria</taxon>
        <taxon>Acetobacterales</taxon>
        <taxon>Acetobacteraceae</taxon>
        <taxon>Acidicaldus</taxon>
    </lineage>
</organism>
<evidence type="ECO:0000256" key="9">
    <source>
        <dbReference type="ARBA" id="ARBA00030642"/>
    </source>
</evidence>